<organism evidence="12 13">
    <name type="scientific">Paragonimus westermani</name>
    <dbReference type="NCBI Taxonomy" id="34504"/>
    <lineage>
        <taxon>Eukaryota</taxon>
        <taxon>Metazoa</taxon>
        <taxon>Spiralia</taxon>
        <taxon>Lophotrochozoa</taxon>
        <taxon>Platyhelminthes</taxon>
        <taxon>Trematoda</taxon>
        <taxon>Digenea</taxon>
        <taxon>Plagiorchiida</taxon>
        <taxon>Troglotremata</taxon>
        <taxon>Troglotrematidae</taxon>
        <taxon>Paragonimus</taxon>
    </lineage>
</organism>
<evidence type="ECO:0000256" key="9">
    <source>
        <dbReference type="ARBA" id="ARBA00023136"/>
    </source>
</evidence>
<dbReference type="GO" id="GO:0048219">
    <property type="term" value="P:inter-Golgi cisterna vesicle-mediated transport"/>
    <property type="evidence" value="ECO:0007669"/>
    <property type="project" value="TreeGrafter"/>
</dbReference>
<evidence type="ECO:0000256" key="1">
    <source>
        <dbReference type="ARBA" id="ARBA00004409"/>
    </source>
</evidence>
<dbReference type="GO" id="GO:0005797">
    <property type="term" value="C:Golgi medial cisterna"/>
    <property type="evidence" value="ECO:0007669"/>
    <property type="project" value="TreeGrafter"/>
</dbReference>
<sequence>MASYSWEELRRQARCLENEIDSRLANFSALSNISIDSTAYKSQVGGNVLPPHRGVSGLNDQSDLFNTTPQGEDPSKLAGTIEQLLQKLTQVNDQMTELVREADRSSTIDGSTRPSVSDAITTVTPPMTAGQLSQLHTAKRHREILRDYAQEFRQTKAKITANREREILLGSAYRETSVNNGDRTLSTIGTGNHRGQSTATRILLEEQDKYHRSNRMVDDHLTAASTIRATLRAQRVALRNASGGLHSLTARFPRIRQMISKIDWRHRQDSIILGLVIACCVAFLLIYKLS</sequence>
<dbReference type="InterPro" id="IPR023601">
    <property type="entry name" value="Golgi_SNAP_su1"/>
</dbReference>
<dbReference type="OrthoDB" id="422156at2759"/>
<dbReference type="EMBL" id="JTDF01001076">
    <property type="protein sequence ID" value="KAF8570526.1"/>
    <property type="molecule type" value="Genomic_DNA"/>
</dbReference>
<keyword evidence="9 11" id="KW-0472">Membrane</keyword>
<dbReference type="GO" id="GO:0005484">
    <property type="term" value="F:SNAP receptor activity"/>
    <property type="evidence" value="ECO:0007669"/>
    <property type="project" value="TreeGrafter"/>
</dbReference>
<dbReference type="GO" id="GO:0006906">
    <property type="term" value="P:vesicle fusion"/>
    <property type="evidence" value="ECO:0007669"/>
    <property type="project" value="TreeGrafter"/>
</dbReference>
<dbReference type="PANTHER" id="PTHR21094:SF2">
    <property type="entry name" value="GOLGI SNAP RECEPTOR COMPLEX MEMBER 1"/>
    <property type="match status" value="1"/>
</dbReference>
<dbReference type="Proteomes" id="UP000699462">
    <property type="component" value="Unassembled WGS sequence"/>
</dbReference>
<feature type="region of interest" description="Disordered" evidence="10">
    <location>
        <begin position="51"/>
        <end position="74"/>
    </location>
</feature>
<dbReference type="Pfam" id="PF12352">
    <property type="entry name" value="V-SNARE_C"/>
    <property type="match status" value="1"/>
</dbReference>
<evidence type="ECO:0000256" key="11">
    <source>
        <dbReference type="SAM" id="Phobius"/>
    </source>
</evidence>
<keyword evidence="4" id="KW-0813">Transport</keyword>
<feature type="compositionally biased region" description="Polar residues" evidence="10">
    <location>
        <begin position="58"/>
        <end position="70"/>
    </location>
</feature>
<evidence type="ECO:0000256" key="2">
    <source>
        <dbReference type="ARBA" id="ARBA00008473"/>
    </source>
</evidence>
<proteinExistence type="inferred from homology"/>
<comment type="similarity">
    <text evidence="2">Belongs to the GOSR1 family.</text>
</comment>
<keyword evidence="7 11" id="KW-1133">Transmembrane helix</keyword>
<gene>
    <name evidence="12" type="ORF">P879_05014</name>
</gene>
<evidence type="ECO:0000256" key="4">
    <source>
        <dbReference type="ARBA" id="ARBA00022448"/>
    </source>
</evidence>
<evidence type="ECO:0000313" key="12">
    <source>
        <dbReference type="EMBL" id="KAF8570526.1"/>
    </source>
</evidence>
<evidence type="ECO:0000256" key="8">
    <source>
        <dbReference type="ARBA" id="ARBA00023034"/>
    </source>
</evidence>
<evidence type="ECO:0000313" key="13">
    <source>
        <dbReference type="Proteomes" id="UP000699462"/>
    </source>
</evidence>
<keyword evidence="13" id="KW-1185">Reference proteome</keyword>
<keyword evidence="5 11" id="KW-0812">Transmembrane</keyword>
<accession>A0A8T0DT71</accession>
<evidence type="ECO:0000256" key="10">
    <source>
        <dbReference type="SAM" id="MobiDB-lite"/>
    </source>
</evidence>
<evidence type="ECO:0000256" key="7">
    <source>
        <dbReference type="ARBA" id="ARBA00022989"/>
    </source>
</evidence>
<dbReference type="PANTHER" id="PTHR21094">
    <property type="entry name" value="GOS-28 SNARE- RELATED"/>
    <property type="match status" value="1"/>
</dbReference>
<dbReference type="GO" id="GO:0005801">
    <property type="term" value="C:cis-Golgi network"/>
    <property type="evidence" value="ECO:0007669"/>
    <property type="project" value="InterPro"/>
</dbReference>
<dbReference type="GO" id="GO:0000139">
    <property type="term" value="C:Golgi membrane"/>
    <property type="evidence" value="ECO:0007669"/>
    <property type="project" value="UniProtKB-SubCell"/>
</dbReference>
<keyword evidence="8" id="KW-0333">Golgi apparatus</keyword>
<dbReference type="GO" id="GO:0006888">
    <property type="term" value="P:endoplasmic reticulum to Golgi vesicle-mediated transport"/>
    <property type="evidence" value="ECO:0007669"/>
    <property type="project" value="InterPro"/>
</dbReference>
<name>A0A8T0DT71_9TREM</name>
<comment type="subcellular location">
    <subcellularLocation>
        <location evidence="1">Golgi apparatus membrane</location>
        <topology evidence="1">Single-pass type IV membrane protein</topology>
    </subcellularLocation>
</comment>
<reference evidence="12 13" key="1">
    <citation type="submission" date="2019-07" db="EMBL/GenBank/DDBJ databases">
        <title>Annotation for the trematode Paragonimus westermani.</title>
        <authorList>
            <person name="Choi Y.-J."/>
        </authorList>
    </citation>
    <scope>NUCLEOTIDE SEQUENCE [LARGE SCALE GENOMIC DNA]</scope>
    <source>
        <strain evidence="12">180907_Pwestermani</strain>
    </source>
</reference>
<comment type="caution">
    <text evidence="12">The sequence shown here is derived from an EMBL/GenBank/DDBJ whole genome shotgun (WGS) entry which is preliminary data.</text>
</comment>
<evidence type="ECO:0000256" key="6">
    <source>
        <dbReference type="ARBA" id="ARBA00022927"/>
    </source>
</evidence>
<evidence type="ECO:0000256" key="5">
    <source>
        <dbReference type="ARBA" id="ARBA00022692"/>
    </source>
</evidence>
<evidence type="ECO:0000256" key="3">
    <source>
        <dbReference type="ARBA" id="ARBA00015612"/>
    </source>
</evidence>
<protein>
    <recommendedName>
        <fullName evidence="3">Golgi SNAP receptor complex member 1</fullName>
    </recommendedName>
</protein>
<dbReference type="AlphaFoldDB" id="A0A8T0DT71"/>
<dbReference type="GO" id="GO:0031201">
    <property type="term" value="C:SNARE complex"/>
    <property type="evidence" value="ECO:0007669"/>
    <property type="project" value="TreeGrafter"/>
</dbReference>
<keyword evidence="6" id="KW-0653">Protein transport</keyword>
<dbReference type="GO" id="GO:0015031">
    <property type="term" value="P:protein transport"/>
    <property type="evidence" value="ECO:0007669"/>
    <property type="project" value="UniProtKB-KW"/>
</dbReference>
<feature type="transmembrane region" description="Helical" evidence="11">
    <location>
        <begin position="271"/>
        <end position="289"/>
    </location>
</feature>